<dbReference type="AlphaFoldDB" id="A0A1L3PZV8"/>
<dbReference type="PANTHER" id="PTHR40695:SF1">
    <property type="entry name" value="4-PHOSPHOPANTOATE--BETA-ALANINE LIGASE"/>
    <property type="match status" value="1"/>
</dbReference>
<evidence type="ECO:0000256" key="5">
    <source>
        <dbReference type="HAMAP-Rule" id="MF_02224"/>
    </source>
</evidence>
<evidence type="ECO:0000313" key="7">
    <source>
        <dbReference type="EMBL" id="RNI10967.1"/>
    </source>
</evidence>
<proteinExistence type="inferred from homology"/>
<dbReference type="GeneID" id="30582254"/>
<comment type="similarity">
    <text evidence="5">Belongs to the archaeal phosphopantothenate synthetase family.</text>
</comment>
<evidence type="ECO:0000313" key="9">
    <source>
        <dbReference type="Proteomes" id="UP000186879"/>
    </source>
</evidence>
<dbReference type="NCBIfam" id="NF010324">
    <property type="entry name" value="PRK13761.1"/>
    <property type="match status" value="1"/>
</dbReference>
<evidence type="ECO:0000256" key="1">
    <source>
        <dbReference type="ARBA" id="ARBA00022598"/>
    </source>
</evidence>
<evidence type="ECO:0000256" key="2">
    <source>
        <dbReference type="ARBA" id="ARBA00022741"/>
    </source>
</evidence>
<keyword evidence="1 5" id="KW-0436">Ligase</keyword>
<gene>
    <name evidence="6" type="ORF">BHR79_00825</name>
    <name evidence="7" type="ORF">EFE40_01970</name>
    <name evidence="8" type="ORF">SAMN04515625_1611</name>
</gene>
<dbReference type="EMBL" id="FNMU01000005">
    <property type="protein sequence ID" value="SDW80294.1"/>
    <property type="molecule type" value="Genomic_DNA"/>
</dbReference>
<evidence type="ECO:0000313" key="11">
    <source>
        <dbReference type="Proteomes" id="UP000267921"/>
    </source>
</evidence>
<comment type="pathway">
    <text evidence="5">Cofactor biosynthesis; coenzyme A biosynthesis.</text>
</comment>
<evidence type="ECO:0000256" key="4">
    <source>
        <dbReference type="ARBA" id="ARBA00022993"/>
    </source>
</evidence>
<dbReference type="Gene3D" id="3.40.50.12640">
    <property type="entry name" value="Phosphopantoate/pantothenate synthetase"/>
    <property type="match status" value="1"/>
</dbReference>
<reference evidence="8 10" key="2">
    <citation type="submission" date="2016-10" db="EMBL/GenBank/DDBJ databases">
        <authorList>
            <person name="de Groot N.N."/>
        </authorList>
    </citation>
    <scope>NUCLEOTIDE SEQUENCE [LARGE SCALE GENOMIC DNA]</scope>
    <source>
        <strain evidence="8 10">Z-7982</strain>
    </source>
</reference>
<feature type="binding site" evidence="5">
    <location>
        <position position="39"/>
    </location>
    <ligand>
        <name>ATP</name>
        <dbReference type="ChEBI" id="CHEBI:30616"/>
    </ligand>
</feature>
<dbReference type="EC" id="6.3.2.36" evidence="5"/>
<comment type="function">
    <text evidence="5">Catalyzes the condensation of (R)-4-phosphopantoate and beta-alanine to 4'-phosphopantothenate in the CoA biosynthesis pathway.</text>
</comment>
<comment type="catalytic activity">
    <reaction evidence="5">
        <text>(R)-4-phosphopantoate + beta-alanine + ATP = (R)-4'-phosphopantothenate + AMP + diphosphate + H(+)</text>
        <dbReference type="Rhea" id="RHEA:27930"/>
        <dbReference type="ChEBI" id="CHEBI:10986"/>
        <dbReference type="ChEBI" id="CHEBI:15378"/>
        <dbReference type="ChEBI" id="CHEBI:30616"/>
        <dbReference type="ChEBI" id="CHEBI:33019"/>
        <dbReference type="ChEBI" id="CHEBI:57966"/>
        <dbReference type="ChEBI" id="CHEBI:61294"/>
        <dbReference type="ChEBI" id="CHEBI:456215"/>
        <dbReference type="EC" id="6.3.2.36"/>
    </reaction>
</comment>
<feature type="binding site" evidence="5">
    <location>
        <position position="17"/>
    </location>
    <ligand>
        <name>ATP</name>
        <dbReference type="ChEBI" id="CHEBI:30616"/>
    </ligand>
</feature>
<protein>
    <recommendedName>
        <fullName evidence="5">4-phosphopantoate--beta-alanine ligase</fullName>
        <ecNumber evidence="5">6.3.2.36</ecNumber>
    </recommendedName>
    <alternativeName>
        <fullName evidence="5">Phosphopantothenate synthetase</fullName>
        <shortName evidence="5">PPS</shortName>
    </alternativeName>
</protein>
<dbReference type="PANTHER" id="PTHR40695">
    <property type="entry name" value="4-PHOSPHOPANTOATE--BETA-ALANINE LIGASE"/>
    <property type="match status" value="1"/>
</dbReference>
<dbReference type="HAMAP" id="MF_02224">
    <property type="entry name" value="PPS"/>
    <property type="match status" value="1"/>
</dbReference>
<sequence>MTGIPKTHPRYHSLIARENIVEGVNKGITSMQGLVAQGRGECFDYLLGERTVPSALLAEKITSALLLLADRPVISVNGNTSALVPEKMVELASVTGASLEVNLFHRTEERVSRIISHLESFGATRVLGARGDGRLDLEHARAIVDQEGIYSADVVLVPLEDGDRCQKLVEMGKTVIAIDLNPFSRTSKTATLTIVDNVSRAMANMISYSQQFEKYSQEELEEIADHFDNSTFLSEAVGELMENLKNQ</sequence>
<reference evidence="7 11" key="3">
    <citation type="submission" date="2018-10" db="EMBL/GenBank/DDBJ databases">
        <title>Cultivation of a novel Methanohalophilus strain from Kebrit Deep of the Red Sea and a genomic comparison of members of the genus Methanohalophilus.</title>
        <authorList>
            <person name="Guan Y."/>
            <person name="Ngugi D.K."/>
            <person name="Stingl U."/>
        </authorList>
    </citation>
    <scope>NUCLEOTIDE SEQUENCE [LARGE SCALE GENOMIC DNA]</scope>
    <source>
        <strain evidence="7 11">DSM 3094</strain>
    </source>
</reference>
<comment type="subunit">
    <text evidence="5">Homodimer.</text>
</comment>
<dbReference type="STRING" id="2177.BHR79_00825"/>
<reference evidence="6 9" key="1">
    <citation type="submission" date="2016-10" db="EMBL/GenBank/DDBJ databases">
        <title>Methanohalophilus halophilus.</title>
        <authorList>
            <person name="L'haridon S."/>
        </authorList>
    </citation>
    <scope>NUCLEOTIDE SEQUENCE [LARGE SCALE GENOMIC DNA]</scope>
    <source>
        <strain evidence="6 9">Z-7982</strain>
    </source>
</reference>
<keyword evidence="4 5" id="KW-0173">Coenzyme A biosynthesis</keyword>
<dbReference type="OrthoDB" id="10078at2157"/>
<keyword evidence="9" id="KW-1185">Reference proteome</keyword>
<feature type="binding site" evidence="5">
    <location>
        <begin position="185"/>
        <end position="186"/>
    </location>
    <ligand>
        <name>ATP</name>
        <dbReference type="ChEBI" id="CHEBI:30616"/>
    </ligand>
</feature>
<feature type="binding site" evidence="5">
    <location>
        <begin position="197"/>
        <end position="198"/>
    </location>
    <ligand>
        <name>ATP</name>
        <dbReference type="ChEBI" id="CHEBI:30616"/>
    </ligand>
</feature>
<dbReference type="RefSeq" id="WP_072560370.1">
    <property type="nucleotide sequence ID" value="NZ_CP017921.1"/>
</dbReference>
<evidence type="ECO:0000313" key="8">
    <source>
        <dbReference type="EMBL" id="SDW80294.1"/>
    </source>
</evidence>
<dbReference type="InterPro" id="IPR038138">
    <property type="entry name" value="PPS/PS_sf"/>
</dbReference>
<name>A0A1L3PZV8_9EURY</name>
<dbReference type="Pfam" id="PF02006">
    <property type="entry name" value="PPS_PS"/>
    <property type="match status" value="1"/>
</dbReference>
<dbReference type="GO" id="GO:0016881">
    <property type="term" value="F:acid-amino acid ligase activity"/>
    <property type="evidence" value="ECO:0007669"/>
    <property type="project" value="UniProtKB-UniRule"/>
</dbReference>
<dbReference type="UniPathway" id="UPA00241"/>
<dbReference type="Proteomes" id="UP000198669">
    <property type="component" value="Unassembled WGS sequence"/>
</dbReference>
<dbReference type="PIRSF" id="PIRSF004853">
    <property type="entry name" value="UCP004853"/>
    <property type="match status" value="1"/>
</dbReference>
<dbReference type="EMBL" id="RJJG01000001">
    <property type="protein sequence ID" value="RNI10967.1"/>
    <property type="molecule type" value="Genomic_DNA"/>
</dbReference>
<dbReference type="Proteomes" id="UP000267921">
    <property type="component" value="Unassembled WGS sequence"/>
</dbReference>
<dbReference type="Proteomes" id="UP000186879">
    <property type="component" value="Chromosome"/>
</dbReference>
<dbReference type="EMBL" id="CP017921">
    <property type="protein sequence ID" value="APH38164.1"/>
    <property type="molecule type" value="Genomic_DNA"/>
</dbReference>
<evidence type="ECO:0000313" key="10">
    <source>
        <dbReference type="Proteomes" id="UP000198669"/>
    </source>
</evidence>
<keyword evidence="3 5" id="KW-0067">ATP-binding</keyword>
<dbReference type="NCBIfam" id="NF041123">
    <property type="entry name" value="phpantohe_syn_Arch"/>
    <property type="match status" value="1"/>
</dbReference>
<feature type="binding site" evidence="5">
    <location>
        <begin position="179"/>
        <end position="181"/>
    </location>
    <ligand>
        <name>ATP</name>
        <dbReference type="ChEBI" id="CHEBI:30616"/>
    </ligand>
</feature>
<evidence type="ECO:0000256" key="3">
    <source>
        <dbReference type="ARBA" id="ARBA00022840"/>
    </source>
</evidence>
<dbReference type="GO" id="GO:0005524">
    <property type="term" value="F:ATP binding"/>
    <property type="evidence" value="ECO:0007669"/>
    <property type="project" value="UniProtKB-KW"/>
</dbReference>
<keyword evidence="2 5" id="KW-0547">Nucleotide-binding</keyword>
<accession>A0A1L3PZV8</accession>
<dbReference type="KEGG" id="mhaz:BHR79_00825"/>
<organism evidence="6 9">
    <name type="scientific">Methanohalophilus halophilus</name>
    <dbReference type="NCBI Taxonomy" id="2177"/>
    <lineage>
        <taxon>Archaea</taxon>
        <taxon>Methanobacteriati</taxon>
        <taxon>Methanobacteriota</taxon>
        <taxon>Stenosarchaea group</taxon>
        <taxon>Methanomicrobia</taxon>
        <taxon>Methanosarcinales</taxon>
        <taxon>Methanosarcinaceae</taxon>
        <taxon>Methanohalophilus</taxon>
    </lineage>
</organism>
<evidence type="ECO:0000313" key="6">
    <source>
        <dbReference type="EMBL" id="APH38164.1"/>
    </source>
</evidence>
<dbReference type="InterPro" id="IPR002855">
    <property type="entry name" value="PPS/PS"/>
</dbReference>
<dbReference type="GO" id="GO:0015937">
    <property type="term" value="P:coenzyme A biosynthetic process"/>
    <property type="evidence" value="ECO:0007669"/>
    <property type="project" value="UniProtKB-UniRule"/>
</dbReference>